<dbReference type="HOGENOM" id="CLU_137929_1_1_0"/>
<dbReference type="HAMAP" id="MF_00262">
    <property type="entry name" value="MinE"/>
    <property type="match status" value="1"/>
</dbReference>
<evidence type="ECO:0000256" key="3">
    <source>
        <dbReference type="HAMAP-Rule" id="MF_00262"/>
    </source>
</evidence>
<dbReference type="OrthoDB" id="9796578at2"/>
<dbReference type="SUPFAM" id="SSF55229">
    <property type="entry name" value="Cell division protein MinE topological specificity domain"/>
    <property type="match status" value="1"/>
</dbReference>
<keyword evidence="5" id="KW-1185">Reference proteome</keyword>
<reference evidence="4 5" key="1">
    <citation type="journal article" date="2010" name="Stand. Genomic Sci.">
        <title>Complete genome sequence of Aminobacterium colombiense type strain (ALA-1).</title>
        <authorList>
            <person name="Chertkov O."/>
            <person name="Sikorski J."/>
            <person name="Brambilla E."/>
            <person name="Lapidus A."/>
            <person name="Copeland A."/>
            <person name="Glavina Del Rio T."/>
            <person name="Nolan M."/>
            <person name="Lucas S."/>
            <person name="Tice H."/>
            <person name="Cheng J.F."/>
            <person name="Han C."/>
            <person name="Detter J.C."/>
            <person name="Bruce D."/>
            <person name="Tapia R."/>
            <person name="Goodwin L."/>
            <person name="Pitluck S."/>
            <person name="Liolios K."/>
            <person name="Ivanova N."/>
            <person name="Mavromatis K."/>
            <person name="Ovchinnikova G."/>
            <person name="Pati A."/>
            <person name="Chen A."/>
            <person name="Palaniappan K."/>
            <person name="Land M."/>
            <person name="Hauser L."/>
            <person name="Chang Y.J."/>
            <person name="Jeffries C.D."/>
            <person name="Spring S."/>
            <person name="Rohde M."/>
            <person name="Goker M."/>
            <person name="Bristow J."/>
            <person name="Eisen J.A."/>
            <person name="Markowitz V."/>
            <person name="Hugenholtz P."/>
            <person name="Kyrpides N.C."/>
            <person name="Klenk H.P."/>
        </authorList>
    </citation>
    <scope>NUCLEOTIDE SEQUENCE [LARGE SCALE GENOMIC DNA]</scope>
    <source>
        <strain evidence="5">DSM 12261 / ALA-1</strain>
    </source>
</reference>
<dbReference type="InterPro" id="IPR005527">
    <property type="entry name" value="MinE"/>
</dbReference>
<dbReference type="GO" id="GO:0032955">
    <property type="term" value="P:regulation of division septum assembly"/>
    <property type="evidence" value="ECO:0007669"/>
    <property type="project" value="InterPro"/>
</dbReference>
<dbReference type="InterPro" id="IPR036707">
    <property type="entry name" value="MinE_sf"/>
</dbReference>
<dbReference type="eggNOG" id="COG0851">
    <property type="taxonomic scope" value="Bacteria"/>
</dbReference>
<dbReference type="NCBIfam" id="TIGR01215">
    <property type="entry name" value="minE"/>
    <property type="match status" value="1"/>
</dbReference>
<dbReference type="Proteomes" id="UP000002366">
    <property type="component" value="Chromosome"/>
</dbReference>
<evidence type="ECO:0000313" key="4">
    <source>
        <dbReference type="EMBL" id="ADE56742.1"/>
    </source>
</evidence>
<comment type="similarity">
    <text evidence="1 3">Belongs to the MinE family.</text>
</comment>
<name>D5EDW0_AMICL</name>
<dbReference type="Pfam" id="PF03776">
    <property type="entry name" value="MinE"/>
    <property type="match status" value="1"/>
</dbReference>
<organism evidence="4 5">
    <name type="scientific">Aminobacterium colombiense (strain DSM 12261 / ALA-1)</name>
    <dbReference type="NCBI Taxonomy" id="572547"/>
    <lineage>
        <taxon>Bacteria</taxon>
        <taxon>Thermotogati</taxon>
        <taxon>Synergistota</taxon>
        <taxon>Synergistia</taxon>
        <taxon>Synergistales</taxon>
        <taxon>Aminobacteriaceae</taxon>
        <taxon>Aminobacterium</taxon>
    </lineage>
</organism>
<accession>D5EDW0</accession>
<protein>
    <recommendedName>
        <fullName evidence="3">Cell division topological specificity factor</fullName>
    </recommendedName>
</protein>
<dbReference type="GO" id="GO:0051301">
    <property type="term" value="P:cell division"/>
    <property type="evidence" value="ECO:0007669"/>
    <property type="project" value="UniProtKB-KW"/>
</dbReference>
<dbReference type="AlphaFoldDB" id="D5EDW0"/>
<evidence type="ECO:0000313" key="5">
    <source>
        <dbReference type="Proteomes" id="UP000002366"/>
    </source>
</evidence>
<gene>
    <name evidence="3" type="primary">minE</name>
    <name evidence="4" type="ordered locus">Amico_0607</name>
</gene>
<dbReference type="KEGG" id="aco:Amico_0607"/>
<dbReference type="STRING" id="572547.Amico_0607"/>
<dbReference type="NCBIfam" id="NF001422">
    <property type="entry name" value="PRK00296.1"/>
    <property type="match status" value="1"/>
</dbReference>
<comment type="function">
    <text evidence="2 3">Prevents the cell division inhibition by proteins MinC and MinD at internal division sites while permitting inhibition at polar sites. This ensures cell division at the proper site by restricting the formation of a division septum at the midpoint of the long axis of the cell.</text>
</comment>
<sequence length="90" mass="10359">MLGILQKLFGREGTKKTAKERLQIVLIHDRSDISPGLMEELRKDMIEVLSKYMEIDTDNIEMELDKANKSVAFVANIPVVRIKRKSQSEQ</sequence>
<keyword evidence="3 4" id="KW-0132">Cell division</keyword>
<dbReference type="RefSeq" id="WP_013048008.1">
    <property type="nucleotide sequence ID" value="NC_014011.1"/>
</dbReference>
<dbReference type="Gene3D" id="3.30.1070.10">
    <property type="entry name" value="Cell division topological specificity factor MinE"/>
    <property type="match status" value="1"/>
</dbReference>
<evidence type="ECO:0000256" key="2">
    <source>
        <dbReference type="ARBA" id="ARBA00025265"/>
    </source>
</evidence>
<dbReference type="EMBL" id="CP001997">
    <property type="protein sequence ID" value="ADE56742.1"/>
    <property type="molecule type" value="Genomic_DNA"/>
</dbReference>
<proteinExistence type="inferred from homology"/>
<keyword evidence="3" id="KW-0131">Cell cycle</keyword>
<evidence type="ECO:0000256" key="1">
    <source>
        <dbReference type="ARBA" id="ARBA00008168"/>
    </source>
</evidence>